<dbReference type="KEGG" id="agv:OJF2_62220"/>
<evidence type="ECO:0008006" key="3">
    <source>
        <dbReference type="Google" id="ProtNLM"/>
    </source>
</evidence>
<name>A0A5B9WCG0_9BACT</name>
<dbReference type="InterPro" id="IPR036388">
    <property type="entry name" value="WH-like_DNA-bd_sf"/>
</dbReference>
<organism evidence="1 2">
    <name type="scientific">Aquisphaera giovannonii</name>
    <dbReference type="NCBI Taxonomy" id="406548"/>
    <lineage>
        <taxon>Bacteria</taxon>
        <taxon>Pseudomonadati</taxon>
        <taxon>Planctomycetota</taxon>
        <taxon>Planctomycetia</taxon>
        <taxon>Isosphaerales</taxon>
        <taxon>Isosphaeraceae</taxon>
        <taxon>Aquisphaera</taxon>
    </lineage>
</organism>
<dbReference type="InterPro" id="IPR036390">
    <property type="entry name" value="WH_DNA-bd_sf"/>
</dbReference>
<dbReference type="RefSeq" id="WP_148597162.1">
    <property type="nucleotide sequence ID" value="NZ_CP042997.1"/>
</dbReference>
<reference evidence="1 2" key="1">
    <citation type="submission" date="2019-08" db="EMBL/GenBank/DDBJ databases">
        <title>Deep-cultivation of Planctomycetes and their phenomic and genomic characterization uncovers novel biology.</title>
        <authorList>
            <person name="Wiegand S."/>
            <person name="Jogler M."/>
            <person name="Boedeker C."/>
            <person name="Pinto D."/>
            <person name="Vollmers J."/>
            <person name="Rivas-Marin E."/>
            <person name="Kohn T."/>
            <person name="Peeters S.H."/>
            <person name="Heuer A."/>
            <person name="Rast P."/>
            <person name="Oberbeckmann S."/>
            <person name="Bunk B."/>
            <person name="Jeske O."/>
            <person name="Meyerdierks A."/>
            <person name="Storesund J.E."/>
            <person name="Kallscheuer N."/>
            <person name="Luecker S."/>
            <person name="Lage O.M."/>
            <person name="Pohl T."/>
            <person name="Merkel B.J."/>
            <person name="Hornburger P."/>
            <person name="Mueller R.-W."/>
            <person name="Bruemmer F."/>
            <person name="Labrenz M."/>
            <person name="Spormann A.M."/>
            <person name="Op den Camp H."/>
            <person name="Overmann J."/>
            <person name="Amann R."/>
            <person name="Jetten M.S.M."/>
            <person name="Mascher T."/>
            <person name="Medema M.H."/>
            <person name="Devos D.P."/>
            <person name="Kaster A.-K."/>
            <person name="Ovreas L."/>
            <person name="Rohde M."/>
            <person name="Galperin M.Y."/>
            <person name="Jogler C."/>
        </authorList>
    </citation>
    <scope>NUCLEOTIDE SEQUENCE [LARGE SCALE GENOMIC DNA]</scope>
    <source>
        <strain evidence="1 2">OJF2</strain>
    </source>
</reference>
<protein>
    <recommendedName>
        <fullName evidence="3">MarR family protein</fullName>
    </recommendedName>
</protein>
<accession>A0A5B9WCG0</accession>
<sequence>MKAESRRRGAYEQVAGECIAARVRLMNRVVTSPCDEALRPHGLRVSQVNILIAIACGEERRPAGVCRALRLERSTLGRDVELMKGKGWPESEPTDGGRNQVLRLTPAGHELLARARPAWEEAQAEVETIRRLSAKLGLAQGGDRDVEGATR</sequence>
<dbReference type="OrthoDB" id="165131at2"/>
<gene>
    <name evidence="1" type="ORF">OJF2_62220</name>
</gene>
<dbReference type="Gene3D" id="1.10.10.10">
    <property type="entry name" value="Winged helix-like DNA-binding domain superfamily/Winged helix DNA-binding domain"/>
    <property type="match status" value="1"/>
</dbReference>
<evidence type="ECO:0000313" key="1">
    <source>
        <dbReference type="EMBL" id="QEH37631.1"/>
    </source>
</evidence>
<dbReference type="Proteomes" id="UP000324233">
    <property type="component" value="Chromosome"/>
</dbReference>
<proteinExistence type="predicted"/>
<keyword evidence="2" id="KW-1185">Reference proteome</keyword>
<dbReference type="EMBL" id="CP042997">
    <property type="protein sequence ID" value="QEH37631.1"/>
    <property type="molecule type" value="Genomic_DNA"/>
</dbReference>
<evidence type="ECO:0000313" key="2">
    <source>
        <dbReference type="Proteomes" id="UP000324233"/>
    </source>
</evidence>
<dbReference type="AlphaFoldDB" id="A0A5B9WCG0"/>
<dbReference type="SUPFAM" id="SSF46785">
    <property type="entry name" value="Winged helix' DNA-binding domain"/>
    <property type="match status" value="1"/>
</dbReference>